<feature type="signal peptide" evidence="2">
    <location>
        <begin position="1"/>
        <end position="23"/>
    </location>
</feature>
<reference evidence="3" key="1">
    <citation type="journal article" date="2021" name="Mol. Ecol. Resour.">
        <title>Apolygus lucorum genome provides insights into omnivorousness and mesophyll feeding.</title>
        <authorList>
            <person name="Liu Y."/>
            <person name="Liu H."/>
            <person name="Wang H."/>
            <person name="Huang T."/>
            <person name="Liu B."/>
            <person name="Yang B."/>
            <person name="Yin L."/>
            <person name="Li B."/>
            <person name="Zhang Y."/>
            <person name="Zhang S."/>
            <person name="Jiang F."/>
            <person name="Zhang X."/>
            <person name="Ren Y."/>
            <person name="Wang B."/>
            <person name="Wang S."/>
            <person name="Lu Y."/>
            <person name="Wu K."/>
            <person name="Fan W."/>
            <person name="Wang G."/>
        </authorList>
    </citation>
    <scope>NUCLEOTIDE SEQUENCE</scope>
    <source>
        <strain evidence="3">12Hb</strain>
    </source>
</reference>
<evidence type="ECO:0000313" key="4">
    <source>
        <dbReference type="Proteomes" id="UP000466442"/>
    </source>
</evidence>
<protein>
    <submittedName>
        <fullName evidence="3">Uncharacterized protein</fullName>
    </submittedName>
</protein>
<dbReference type="OrthoDB" id="6336411at2759"/>
<proteinExistence type="predicted"/>
<name>A0A8S9Y896_APOLU</name>
<evidence type="ECO:0000256" key="1">
    <source>
        <dbReference type="SAM" id="Phobius"/>
    </source>
</evidence>
<keyword evidence="2" id="KW-0732">Signal</keyword>
<feature type="transmembrane region" description="Helical" evidence="1">
    <location>
        <begin position="73"/>
        <end position="98"/>
    </location>
</feature>
<feature type="chain" id="PRO_5035913979" evidence="2">
    <location>
        <begin position="24"/>
        <end position="155"/>
    </location>
</feature>
<keyword evidence="1" id="KW-0472">Membrane</keyword>
<keyword evidence="1" id="KW-1133">Transmembrane helix</keyword>
<dbReference type="Proteomes" id="UP000466442">
    <property type="component" value="Linkage Group LG1"/>
</dbReference>
<keyword evidence="1" id="KW-0812">Transmembrane</keyword>
<accession>A0A8S9Y896</accession>
<comment type="caution">
    <text evidence="3">The sequence shown here is derived from an EMBL/GenBank/DDBJ whole genome shotgun (WGS) entry which is preliminary data.</text>
</comment>
<evidence type="ECO:0000313" key="3">
    <source>
        <dbReference type="EMBL" id="KAF6216688.1"/>
    </source>
</evidence>
<keyword evidence="4" id="KW-1185">Reference proteome</keyword>
<organism evidence="3 4">
    <name type="scientific">Apolygus lucorum</name>
    <name type="common">Small green plant bug</name>
    <name type="synonym">Lygocoris lucorum</name>
    <dbReference type="NCBI Taxonomy" id="248454"/>
    <lineage>
        <taxon>Eukaryota</taxon>
        <taxon>Metazoa</taxon>
        <taxon>Ecdysozoa</taxon>
        <taxon>Arthropoda</taxon>
        <taxon>Hexapoda</taxon>
        <taxon>Insecta</taxon>
        <taxon>Pterygota</taxon>
        <taxon>Neoptera</taxon>
        <taxon>Paraneoptera</taxon>
        <taxon>Hemiptera</taxon>
        <taxon>Heteroptera</taxon>
        <taxon>Panheteroptera</taxon>
        <taxon>Cimicomorpha</taxon>
        <taxon>Miridae</taxon>
        <taxon>Mirini</taxon>
        <taxon>Apolygus</taxon>
    </lineage>
</organism>
<dbReference type="EMBL" id="WIXP02000001">
    <property type="protein sequence ID" value="KAF6216688.1"/>
    <property type="molecule type" value="Genomic_DNA"/>
</dbReference>
<dbReference type="AlphaFoldDB" id="A0A8S9Y896"/>
<gene>
    <name evidence="3" type="ORF">GE061_001034</name>
</gene>
<evidence type="ECO:0000256" key="2">
    <source>
        <dbReference type="SAM" id="SignalP"/>
    </source>
</evidence>
<sequence>MNSLSVRFFILILSISHLNIIHADECEDRLGVVVSCPGENDPIDYTKCCRDDTRNDTVILCCSGGPKYEDSLVMMISLFVILLCLTLSICFVVCCFWSPCPLYSVCRMNYAYGDIVAYGKEEEALNLPPDDCGSRLSAALSHGQLLSQRCWEQIY</sequence>